<evidence type="ECO:0000313" key="3">
    <source>
        <dbReference type="Proteomes" id="UP000028999"/>
    </source>
</evidence>
<dbReference type="Proteomes" id="UP000028999">
    <property type="component" value="Unassembled WGS sequence"/>
</dbReference>
<protein>
    <submittedName>
        <fullName evidence="2">BnaC06g13050D protein</fullName>
    </submittedName>
</protein>
<reference evidence="2 3" key="1">
    <citation type="journal article" date="2014" name="Science">
        <title>Plant genetics. Early allopolyploid evolution in the post-Neolithic Brassica napus oilseed genome.</title>
        <authorList>
            <person name="Chalhoub B."/>
            <person name="Denoeud F."/>
            <person name="Liu S."/>
            <person name="Parkin I.A."/>
            <person name="Tang H."/>
            <person name="Wang X."/>
            <person name="Chiquet J."/>
            <person name="Belcram H."/>
            <person name="Tong C."/>
            <person name="Samans B."/>
            <person name="Correa M."/>
            <person name="Da Silva C."/>
            <person name="Just J."/>
            <person name="Falentin C."/>
            <person name="Koh C.S."/>
            <person name="Le Clainche I."/>
            <person name="Bernard M."/>
            <person name="Bento P."/>
            <person name="Noel B."/>
            <person name="Labadie K."/>
            <person name="Alberti A."/>
            <person name="Charles M."/>
            <person name="Arnaud D."/>
            <person name="Guo H."/>
            <person name="Daviaud C."/>
            <person name="Alamery S."/>
            <person name="Jabbari K."/>
            <person name="Zhao M."/>
            <person name="Edger P.P."/>
            <person name="Chelaifa H."/>
            <person name="Tack D."/>
            <person name="Lassalle G."/>
            <person name="Mestiri I."/>
            <person name="Schnel N."/>
            <person name="Le Paslier M.C."/>
            <person name="Fan G."/>
            <person name="Renault V."/>
            <person name="Bayer P.E."/>
            <person name="Golicz A.A."/>
            <person name="Manoli S."/>
            <person name="Lee T.H."/>
            <person name="Thi V.H."/>
            <person name="Chalabi S."/>
            <person name="Hu Q."/>
            <person name="Fan C."/>
            <person name="Tollenaere R."/>
            <person name="Lu Y."/>
            <person name="Battail C."/>
            <person name="Shen J."/>
            <person name="Sidebottom C.H."/>
            <person name="Wang X."/>
            <person name="Canaguier A."/>
            <person name="Chauveau A."/>
            <person name="Berard A."/>
            <person name="Deniot G."/>
            <person name="Guan M."/>
            <person name="Liu Z."/>
            <person name="Sun F."/>
            <person name="Lim Y.P."/>
            <person name="Lyons E."/>
            <person name="Town C.D."/>
            <person name="Bancroft I."/>
            <person name="Wang X."/>
            <person name="Meng J."/>
            <person name="Ma J."/>
            <person name="Pires J.C."/>
            <person name="King G.J."/>
            <person name="Brunel D."/>
            <person name="Delourme R."/>
            <person name="Renard M."/>
            <person name="Aury J.M."/>
            <person name="Adams K.L."/>
            <person name="Batley J."/>
            <person name="Snowdon R.J."/>
            <person name="Tost J."/>
            <person name="Edwards D."/>
            <person name="Zhou Y."/>
            <person name="Hua W."/>
            <person name="Sharpe A.G."/>
            <person name="Paterson A.H."/>
            <person name="Guan C."/>
            <person name="Wincker P."/>
        </authorList>
    </citation>
    <scope>NUCLEOTIDE SEQUENCE [LARGE SCALE GENOMIC DNA]</scope>
    <source>
        <strain evidence="3">cv. Darmor-bzh</strain>
    </source>
</reference>
<name>A0A078FFD3_BRANA</name>
<evidence type="ECO:0000256" key="1">
    <source>
        <dbReference type="SAM" id="Phobius"/>
    </source>
</evidence>
<accession>A0A078FFD3</accession>
<keyword evidence="3" id="KW-1185">Reference proteome</keyword>
<dbReference type="Gramene" id="CDY11697">
    <property type="protein sequence ID" value="CDY11697"/>
    <property type="gene ID" value="GSBRNA2T00049885001"/>
</dbReference>
<dbReference type="AlphaFoldDB" id="A0A078FFD3"/>
<keyword evidence="1" id="KW-1133">Transmembrane helix</keyword>
<organism evidence="2 3">
    <name type="scientific">Brassica napus</name>
    <name type="common">Rape</name>
    <dbReference type="NCBI Taxonomy" id="3708"/>
    <lineage>
        <taxon>Eukaryota</taxon>
        <taxon>Viridiplantae</taxon>
        <taxon>Streptophyta</taxon>
        <taxon>Embryophyta</taxon>
        <taxon>Tracheophyta</taxon>
        <taxon>Spermatophyta</taxon>
        <taxon>Magnoliopsida</taxon>
        <taxon>eudicotyledons</taxon>
        <taxon>Gunneridae</taxon>
        <taxon>Pentapetalae</taxon>
        <taxon>rosids</taxon>
        <taxon>malvids</taxon>
        <taxon>Brassicales</taxon>
        <taxon>Brassicaceae</taxon>
        <taxon>Brassiceae</taxon>
        <taxon>Brassica</taxon>
    </lineage>
</organism>
<proteinExistence type="predicted"/>
<keyword evidence="1" id="KW-0812">Transmembrane</keyword>
<feature type="transmembrane region" description="Helical" evidence="1">
    <location>
        <begin position="6"/>
        <end position="29"/>
    </location>
</feature>
<dbReference type="PaxDb" id="3708-A0A078FFD3"/>
<keyword evidence="1" id="KW-0472">Membrane</keyword>
<gene>
    <name evidence="2" type="primary">BnaC06g13050D</name>
    <name evidence="2" type="ORF">GSBRNA2T00049885001</name>
</gene>
<evidence type="ECO:0000313" key="2">
    <source>
        <dbReference type="EMBL" id="CDY11697.1"/>
    </source>
</evidence>
<sequence length="31" mass="3627">MILLQLDLLHIVMFDIVIHDIGIGHLLLVRY</sequence>
<dbReference type="EMBL" id="LK032013">
    <property type="protein sequence ID" value="CDY11697.1"/>
    <property type="molecule type" value="Genomic_DNA"/>
</dbReference>